<evidence type="ECO:0000259" key="13">
    <source>
        <dbReference type="Pfam" id="PF02910"/>
    </source>
</evidence>
<feature type="domain" description="Fumarate reductase/succinate dehydrogenase flavoprotein-like C-terminal" evidence="13">
    <location>
        <begin position="449"/>
        <end position="540"/>
    </location>
</feature>
<evidence type="ECO:0000256" key="9">
    <source>
        <dbReference type="ARBA" id="ARBA00030386"/>
    </source>
</evidence>
<comment type="function">
    <text evidence="8">Catalyzes the oxidation of L-aspartate to iminoaspartate, the first step in the de novo biosynthesis of NAD(+).</text>
</comment>
<dbReference type="GO" id="GO:0044281">
    <property type="term" value="P:small molecule metabolic process"/>
    <property type="evidence" value="ECO:0007669"/>
    <property type="project" value="UniProtKB-ARBA"/>
</dbReference>
<evidence type="ECO:0000256" key="4">
    <source>
        <dbReference type="ARBA" id="ARBA00012173"/>
    </source>
</evidence>
<dbReference type="Gene3D" id="3.50.50.60">
    <property type="entry name" value="FAD/NAD(P)-binding domain"/>
    <property type="match status" value="1"/>
</dbReference>
<evidence type="ECO:0000256" key="3">
    <source>
        <dbReference type="ARBA" id="ARBA00008562"/>
    </source>
</evidence>
<dbReference type="InterPro" id="IPR036188">
    <property type="entry name" value="FAD/NAD-bd_sf"/>
</dbReference>
<dbReference type="EC" id="1.4.3.16" evidence="4"/>
<evidence type="ECO:0000313" key="14">
    <source>
        <dbReference type="EMBL" id="SDU67768.1"/>
    </source>
</evidence>
<dbReference type="InterPro" id="IPR027477">
    <property type="entry name" value="Succ_DH/fumarate_Rdtase_cat_sf"/>
</dbReference>
<dbReference type="PRINTS" id="PR00411">
    <property type="entry name" value="PNDRDTASEI"/>
</dbReference>
<dbReference type="EMBL" id="LT629791">
    <property type="protein sequence ID" value="SDU67768.1"/>
    <property type="molecule type" value="Genomic_DNA"/>
</dbReference>
<evidence type="ECO:0000256" key="11">
    <source>
        <dbReference type="PIRSR" id="PIRSR000171-1"/>
    </source>
</evidence>
<evidence type="ECO:0000256" key="1">
    <source>
        <dbReference type="ARBA" id="ARBA00001974"/>
    </source>
</evidence>
<comment type="catalytic activity">
    <reaction evidence="10">
        <text>L-aspartate + O2 = iminosuccinate + H2O2</text>
        <dbReference type="Rhea" id="RHEA:25876"/>
        <dbReference type="ChEBI" id="CHEBI:15379"/>
        <dbReference type="ChEBI" id="CHEBI:16240"/>
        <dbReference type="ChEBI" id="CHEBI:29991"/>
        <dbReference type="ChEBI" id="CHEBI:77875"/>
        <dbReference type="EC" id="1.4.3.16"/>
    </reaction>
    <physiologicalReaction direction="left-to-right" evidence="10">
        <dbReference type="Rhea" id="RHEA:25877"/>
    </physiologicalReaction>
</comment>
<evidence type="ECO:0000256" key="5">
    <source>
        <dbReference type="ARBA" id="ARBA00021901"/>
    </source>
</evidence>
<dbReference type="InterPro" id="IPR003953">
    <property type="entry name" value="FAD-dep_OxRdtase_2_FAD-bd"/>
</dbReference>
<evidence type="ECO:0000256" key="7">
    <source>
        <dbReference type="ARBA" id="ARBA00023002"/>
    </source>
</evidence>
<dbReference type="STRING" id="419479.SAMN04488563_3806"/>
<sequence>MSAGIPERQLSTTVLVIGTGGSGLRAAIEVAEQGVDVLAVGKRPRDDAHTALAAGGINAALGTMDADDSWQQHAADTIKESYFLANPHTVEIVTQGAERGIRDLERYGMEFAREVDGRISQRFFGAHKYRRTAFTGDYTGLEIQRTLVRRAEQLDVPILDSVYVTRLLVRDNVVFGAYGFDLHDGTRYLIHADAVILAAGGHNRIWRRTSSRRDENTGDSFRLAVEAGARLRDPELVQFHPSGIIEPENAAGTLISEAARGEGGILRNALGERFMQKYDPERLELSTRDRVALAAYTEIKQGRGTDNGGVWLDVSHLPRETIMTRLPRVYQTMLEVQMLDITTDPIEVAPTAHYSMGGVWVRPEDHRTDVEGLYAIGEASSGLHGANRLGGNSLIELLVFGRIVGRAAIAHSSGLDAQRRSRDAVAEARDEIDGLLAADGPENVRTLQRAIRDTMTEHAGVVRDETGLETGLAELEKIEARMGDVGVHPDIAGFQDLAHAFDLKASALAARATLEAALERRESRGCHNRSDFPELDPEFRVNLVWSPTAGVVREDIPPVPDEIAALIEDVSTEGKLVE</sequence>
<evidence type="ECO:0000313" key="15">
    <source>
        <dbReference type="Proteomes" id="UP000182977"/>
    </source>
</evidence>
<dbReference type="GO" id="GO:0033765">
    <property type="term" value="F:steroid dehydrogenase activity, acting on the CH-CH group of donors"/>
    <property type="evidence" value="ECO:0007669"/>
    <property type="project" value="UniProtKB-ARBA"/>
</dbReference>
<comment type="pathway">
    <text evidence="2">Cofactor biosynthesis; NAD(+) biosynthesis; iminoaspartate from L-aspartate (oxidase route): step 1/1.</text>
</comment>
<dbReference type="PANTHER" id="PTHR11632">
    <property type="entry name" value="SUCCINATE DEHYDROGENASE 2 FLAVOPROTEIN SUBUNIT"/>
    <property type="match status" value="1"/>
</dbReference>
<dbReference type="InterPro" id="IPR030664">
    <property type="entry name" value="SdhA/FrdA/AprA"/>
</dbReference>
<dbReference type="Pfam" id="PF00890">
    <property type="entry name" value="FAD_binding_2"/>
    <property type="match status" value="1"/>
</dbReference>
<dbReference type="PIRSF" id="PIRSF000171">
    <property type="entry name" value="SDHA_APRA_LASPO"/>
    <property type="match status" value="1"/>
</dbReference>
<name>A0A1H2KH71_9ACTN</name>
<organism evidence="14 15">
    <name type="scientific">Jiangella alkaliphila</name>
    <dbReference type="NCBI Taxonomy" id="419479"/>
    <lineage>
        <taxon>Bacteria</taxon>
        <taxon>Bacillati</taxon>
        <taxon>Actinomycetota</taxon>
        <taxon>Actinomycetes</taxon>
        <taxon>Jiangellales</taxon>
        <taxon>Jiangellaceae</taxon>
        <taxon>Jiangella</taxon>
    </lineage>
</organism>
<dbReference type="Proteomes" id="UP000182977">
    <property type="component" value="Chromosome I"/>
</dbReference>
<dbReference type="SUPFAM" id="SSF46977">
    <property type="entry name" value="Succinate dehydrogenase/fumarate reductase flavoprotein C-terminal domain"/>
    <property type="match status" value="1"/>
</dbReference>
<protein>
    <recommendedName>
        <fullName evidence="5">L-aspartate oxidase</fullName>
        <ecNumber evidence="4">1.4.3.16</ecNumber>
    </recommendedName>
    <alternativeName>
        <fullName evidence="9">Quinolinate synthase B</fullName>
    </alternativeName>
</protein>
<dbReference type="Gene3D" id="1.20.58.100">
    <property type="entry name" value="Fumarate reductase/succinate dehydrogenase flavoprotein-like, C-terminal domain"/>
    <property type="match status" value="1"/>
</dbReference>
<dbReference type="OrthoDB" id="9805351at2"/>
<feature type="domain" description="FAD-dependent oxidoreductase 2 FAD-binding" evidence="12">
    <location>
        <begin position="14"/>
        <end position="394"/>
    </location>
</feature>
<evidence type="ECO:0000256" key="8">
    <source>
        <dbReference type="ARBA" id="ARBA00029426"/>
    </source>
</evidence>
<accession>A0A1H2KH71</accession>
<evidence type="ECO:0000256" key="6">
    <source>
        <dbReference type="ARBA" id="ARBA00022630"/>
    </source>
</evidence>
<dbReference type="RefSeq" id="WP_046767166.1">
    <property type="nucleotide sequence ID" value="NZ_KQ061220.1"/>
</dbReference>
<comment type="cofactor">
    <cofactor evidence="1">
        <name>FAD</name>
        <dbReference type="ChEBI" id="CHEBI:57692"/>
    </cofactor>
</comment>
<dbReference type="InterPro" id="IPR015939">
    <property type="entry name" value="Fum_Rdtase/Succ_DH_flav-like_C"/>
</dbReference>
<dbReference type="SUPFAM" id="SSF51905">
    <property type="entry name" value="FAD/NAD(P)-binding domain"/>
    <property type="match status" value="1"/>
</dbReference>
<proteinExistence type="inferred from homology"/>
<dbReference type="SUPFAM" id="SSF56425">
    <property type="entry name" value="Succinate dehydrogenase/fumarate reductase flavoprotein, catalytic domain"/>
    <property type="match status" value="1"/>
</dbReference>
<dbReference type="Pfam" id="PF02910">
    <property type="entry name" value="Succ_DH_flav_C"/>
    <property type="match status" value="1"/>
</dbReference>
<dbReference type="PRINTS" id="PR00368">
    <property type="entry name" value="FADPNR"/>
</dbReference>
<dbReference type="PANTHER" id="PTHR11632:SF51">
    <property type="entry name" value="SUCCINATE DEHYDROGENASE [UBIQUINONE] FLAVOPROTEIN SUBUNIT, MITOCHONDRIAL"/>
    <property type="match status" value="1"/>
</dbReference>
<evidence type="ECO:0000259" key="12">
    <source>
        <dbReference type="Pfam" id="PF00890"/>
    </source>
</evidence>
<feature type="active site" description="Proton acceptor" evidence="11">
    <location>
        <position position="288"/>
    </location>
</feature>
<gene>
    <name evidence="14" type="ORF">SAMN04488563_3806</name>
</gene>
<keyword evidence="15" id="KW-1185">Reference proteome</keyword>
<dbReference type="Gene3D" id="3.90.700.10">
    <property type="entry name" value="Succinate dehydrogenase/fumarate reductase flavoprotein, catalytic domain"/>
    <property type="match status" value="1"/>
</dbReference>
<evidence type="ECO:0000256" key="2">
    <source>
        <dbReference type="ARBA" id="ARBA00004950"/>
    </source>
</evidence>
<keyword evidence="7" id="KW-0560">Oxidoreductase</keyword>
<dbReference type="FunFam" id="3.90.700.10:FF:000002">
    <property type="entry name" value="L-aspartate oxidase"/>
    <property type="match status" value="1"/>
</dbReference>
<dbReference type="GO" id="GO:0008734">
    <property type="term" value="F:L-aspartate oxidase activity"/>
    <property type="evidence" value="ECO:0007669"/>
    <property type="project" value="UniProtKB-EC"/>
</dbReference>
<dbReference type="InterPro" id="IPR037099">
    <property type="entry name" value="Fum_R/Succ_DH_flav-like_C_sf"/>
</dbReference>
<keyword evidence="6" id="KW-0285">Flavoprotein</keyword>
<comment type="similarity">
    <text evidence="3">Belongs to the FAD-dependent oxidoreductase 2 family. NadB subfamily.</text>
</comment>
<reference evidence="15" key="1">
    <citation type="submission" date="2016-10" db="EMBL/GenBank/DDBJ databases">
        <authorList>
            <person name="Varghese N."/>
            <person name="Submissions S."/>
        </authorList>
    </citation>
    <scope>NUCLEOTIDE SEQUENCE [LARGE SCALE GENOMIC DNA]</scope>
    <source>
        <strain evidence="15">DSM 45079</strain>
    </source>
</reference>
<evidence type="ECO:0000256" key="10">
    <source>
        <dbReference type="ARBA" id="ARBA00048305"/>
    </source>
</evidence>
<dbReference type="AlphaFoldDB" id="A0A1H2KH71"/>